<evidence type="ECO:0000313" key="2">
    <source>
        <dbReference type="EMBL" id="GLQ35296.1"/>
    </source>
</evidence>
<keyword evidence="3" id="KW-1185">Reference proteome</keyword>
<comment type="caution">
    <text evidence="2">The sequence shown here is derived from an EMBL/GenBank/DDBJ whole genome shotgun (WGS) entry which is preliminary data.</text>
</comment>
<reference evidence="3" key="1">
    <citation type="journal article" date="2019" name="Int. J. Syst. Evol. Microbiol.">
        <title>The Global Catalogue of Microorganisms (GCM) 10K type strain sequencing project: providing services to taxonomists for standard genome sequencing and annotation.</title>
        <authorList>
            <consortium name="The Broad Institute Genomics Platform"/>
            <consortium name="The Broad Institute Genome Sequencing Center for Infectious Disease"/>
            <person name="Wu L."/>
            <person name="Ma J."/>
        </authorList>
    </citation>
    <scope>NUCLEOTIDE SEQUENCE [LARGE SCALE GENOMIC DNA]</scope>
    <source>
        <strain evidence="3">NBRC 110140</strain>
    </source>
</reference>
<feature type="chain" id="PRO_5046418168" description="IPT/TIG domain-containing protein" evidence="1">
    <location>
        <begin position="30"/>
        <end position="327"/>
    </location>
</feature>
<accession>A0ABQ5VV48</accession>
<name>A0ABQ5VV48_9RHOB</name>
<dbReference type="EMBL" id="BSNN01000004">
    <property type="protein sequence ID" value="GLQ35296.1"/>
    <property type="molecule type" value="Genomic_DNA"/>
</dbReference>
<dbReference type="RefSeq" id="WP_284377556.1">
    <property type="nucleotide sequence ID" value="NZ_BSNN01000004.1"/>
</dbReference>
<sequence>MGDKNVKLFSTFAVALSLAITSFTGAAMAENDPYDSVLFKRIENSELGVEFSVPKDAEVKTVSGDASVKNPLLVNGRRLLKISDGPAQVSVIAFDVNYDFHPIDWLDLYAEISGLNSVSAKISKNYAGERLGEMTYLPIDGNSTTALAYVAIAGNTGYLIIGSTLESQDLVVIAAGSLELDAPGWGGLDAKKEITIAGQSFMVPETFSVHNSSKDGKEVRVITNGPEVTGSSIVMIVKTSDDADHADNTMIFKKKLKNLKLRSAVLSQNDSQTILSAESGSGQLFTGYVSTLDSGFVIELLVPKLTFGPDAWLTGRSYYIEAIRALR</sequence>
<dbReference type="Proteomes" id="UP001156694">
    <property type="component" value="Unassembled WGS sequence"/>
</dbReference>
<evidence type="ECO:0000313" key="3">
    <source>
        <dbReference type="Proteomes" id="UP001156694"/>
    </source>
</evidence>
<evidence type="ECO:0000256" key="1">
    <source>
        <dbReference type="SAM" id="SignalP"/>
    </source>
</evidence>
<organism evidence="2 3">
    <name type="scientific">Amylibacter marinus</name>
    <dbReference type="NCBI Taxonomy" id="1475483"/>
    <lineage>
        <taxon>Bacteria</taxon>
        <taxon>Pseudomonadati</taxon>
        <taxon>Pseudomonadota</taxon>
        <taxon>Alphaproteobacteria</taxon>
        <taxon>Rhodobacterales</taxon>
        <taxon>Paracoccaceae</taxon>
        <taxon>Amylibacter</taxon>
    </lineage>
</organism>
<proteinExistence type="predicted"/>
<gene>
    <name evidence="2" type="ORF">GCM10007939_15790</name>
</gene>
<keyword evidence="1" id="KW-0732">Signal</keyword>
<protein>
    <recommendedName>
        <fullName evidence="4">IPT/TIG domain-containing protein</fullName>
    </recommendedName>
</protein>
<feature type="signal peptide" evidence="1">
    <location>
        <begin position="1"/>
        <end position="29"/>
    </location>
</feature>
<evidence type="ECO:0008006" key="4">
    <source>
        <dbReference type="Google" id="ProtNLM"/>
    </source>
</evidence>